<sequence>MRIYVNGEERNLHVYDKIAGVDYAKNVICAQDRLDTDDFGAFTMTEEEFEYWRKLLVTLQDSEDIRFAIKDLVDEEELSDYVYEETKYVTQTQQIIEVENLSLKDLQKALTEKNTAWLKENGFVKTLEK</sequence>
<reference evidence="1 2" key="1">
    <citation type="submission" date="2018-05" db="EMBL/GenBank/DDBJ databases">
        <title>Complete genome sequence of Megasphaera sp. AJH120T, isolated from the ceca of a chicken.</title>
        <authorList>
            <person name="Maki J."/>
            <person name="Looft T."/>
        </authorList>
    </citation>
    <scope>NUCLEOTIDE SEQUENCE [LARGE SCALE GENOMIC DNA]</scope>
    <source>
        <strain evidence="1 2">AJH120</strain>
    </source>
</reference>
<dbReference type="OrthoDB" id="1625489at2"/>
<keyword evidence="2" id="KW-1185">Reference proteome</keyword>
<dbReference type="AlphaFoldDB" id="A0A346B2C7"/>
<evidence type="ECO:0000313" key="1">
    <source>
        <dbReference type="EMBL" id="AXL22270.1"/>
    </source>
</evidence>
<dbReference type="RefSeq" id="WP_107196621.1">
    <property type="nucleotide sequence ID" value="NZ_CP029462.1"/>
</dbReference>
<dbReference type="Proteomes" id="UP000254337">
    <property type="component" value="Chromosome"/>
</dbReference>
<dbReference type="KEGG" id="meg:DKB62_12250"/>
<organism evidence="1 2">
    <name type="scientific">Megasphaera stantonii</name>
    <dbReference type="NCBI Taxonomy" id="2144175"/>
    <lineage>
        <taxon>Bacteria</taxon>
        <taxon>Bacillati</taxon>
        <taxon>Bacillota</taxon>
        <taxon>Negativicutes</taxon>
        <taxon>Veillonellales</taxon>
        <taxon>Veillonellaceae</taxon>
        <taxon>Megasphaera</taxon>
    </lineage>
</organism>
<protein>
    <submittedName>
        <fullName evidence="1">Uncharacterized protein</fullName>
    </submittedName>
</protein>
<gene>
    <name evidence="1" type="ORF">DKB62_12250</name>
</gene>
<name>A0A346B2C7_9FIRM</name>
<accession>A0A346B2C7</accession>
<proteinExistence type="predicted"/>
<evidence type="ECO:0000313" key="2">
    <source>
        <dbReference type="Proteomes" id="UP000254337"/>
    </source>
</evidence>
<dbReference type="EMBL" id="CP029462">
    <property type="protein sequence ID" value="AXL22270.1"/>
    <property type="molecule type" value="Genomic_DNA"/>
</dbReference>